<sequence>MGAGVSTGYETSPAGTYGSATRTGHVVAFHSSKTWKLHFEASKLTPKLLVVGFTAAWCGPCQYIQPAVNEFAEIYTDVDFIKIDVDELDDVAHKFGVQTMPTFVLMKRGKEVDKVVGAKKEDLRKRIDKHRI</sequence>
<dbReference type="InterPro" id="IPR017937">
    <property type="entry name" value="Thioredoxin_CS"/>
</dbReference>
<name>A0ABD1G5J8_SALDI</name>
<dbReference type="EMBL" id="JBEAFC010000010">
    <property type="protein sequence ID" value="KAL1539401.1"/>
    <property type="molecule type" value="Genomic_DNA"/>
</dbReference>
<evidence type="ECO:0000259" key="1">
    <source>
        <dbReference type="PROSITE" id="PS51352"/>
    </source>
</evidence>
<dbReference type="Pfam" id="PF00085">
    <property type="entry name" value="Thioredoxin"/>
    <property type="match status" value="1"/>
</dbReference>
<dbReference type="PANTHER" id="PTHR10438:SF463">
    <property type="entry name" value="THIOREDOXIN"/>
    <property type="match status" value="1"/>
</dbReference>
<keyword evidence="3" id="KW-1185">Reference proteome</keyword>
<dbReference type="InterPro" id="IPR036249">
    <property type="entry name" value="Thioredoxin-like_sf"/>
</dbReference>
<dbReference type="InterPro" id="IPR050620">
    <property type="entry name" value="Thioredoxin_H-type-like"/>
</dbReference>
<gene>
    <name evidence="2" type="ORF">AAHA92_28023</name>
</gene>
<accession>A0ABD1G5J8</accession>
<dbReference type="Proteomes" id="UP001567538">
    <property type="component" value="Unassembled WGS sequence"/>
</dbReference>
<dbReference type="Gene3D" id="3.40.30.10">
    <property type="entry name" value="Glutaredoxin"/>
    <property type="match status" value="1"/>
</dbReference>
<protein>
    <submittedName>
        <fullName evidence="2">Thioredoxin H2-like</fullName>
    </submittedName>
</protein>
<reference evidence="2 3" key="1">
    <citation type="submission" date="2024-06" db="EMBL/GenBank/DDBJ databases">
        <title>A chromosome level genome sequence of Diviner's sage (Salvia divinorum).</title>
        <authorList>
            <person name="Ford S.A."/>
            <person name="Ro D.-K."/>
            <person name="Ness R.W."/>
            <person name="Phillips M.A."/>
        </authorList>
    </citation>
    <scope>NUCLEOTIDE SEQUENCE [LARGE SCALE GENOMIC DNA]</scope>
    <source>
        <strain evidence="2">SAF-2024a</strain>
        <tissue evidence="2">Leaf</tissue>
    </source>
</reference>
<feature type="domain" description="Thioredoxin" evidence="1">
    <location>
        <begin position="6"/>
        <end position="132"/>
    </location>
</feature>
<evidence type="ECO:0000313" key="2">
    <source>
        <dbReference type="EMBL" id="KAL1539401.1"/>
    </source>
</evidence>
<dbReference type="PROSITE" id="PS51352">
    <property type="entry name" value="THIOREDOXIN_2"/>
    <property type="match status" value="1"/>
</dbReference>
<dbReference type="CDD" id="cd02947">
    <property type="entry name" value="TRX_family"/>
    <property type="match status" value="1"/>
</dbReference>
<dbReference type="PROSITE" id="PS00194">
    <property type="entry name" value="THIOREDOXIN_1"/>
    <property type="match status" value="1"/>
</dbReference>
<dbReference type="PANTHER" id="PTHR10438">
    <property type="entry name" value="THIOREDOXIN"/>
    <property type="match status" value="1"/>
</dbReference>
<dbReference type="PRINTS" id="PR00421">
    <property type="entry name" value="THIOREDOXIN"/>
</dbReference>
<comment type="caution">
    <text evidence="2">The sequence shown here is derived from an EMBL/GenBank/DDBJ whole genome shotgun (WGS) entry which is preliminary data.</text>
</comment>
<evidence type="ECO:0000313" key="3">
    <source>
        <dbReference type="Proteomes" id="UP001567538"/>
    </source>
</evidence>
<organism evidence="2 3">
    <name type="scientific">Salvia divinorum</name>
    <name type="common">Maria pastora</name>
    <name type="synonym">Diviner's sage</name>
    <dbReference type="NCBI Taxonomy" id="28513"/>
    <lineage>
        <taxon>Eukaryota</taxon>
        <taxon>Viridiplantae</taxon>
        <taxon>Streptophyta</taxon>
        <taxon>Embryophyta</taxon>
        <taxon>Tracheophyta</taxon>
        <taxon>Spermatophyta</taxon>
        <taxon>Magnoliopsida</taxon>
        <taxon>eudicotyledons</taxon>
        <taxon>Gunneridae</taxon>
        <taxon>Pentapetalae</taxon>
        <taxon>asterids</taxon>
        <taxon>lamiids</taxon>
        <taxon>Lamiales</taxon>
        <taxon>Lamiaceae</taxon>
        <taxon>Nepetoideae</taxon>
        <taxon>Mentheae</taxon>
        <taxon>Salviinae</taxon>
        <taxon>Salvia</taxon>
        <taxon>Salvia subgen. Calosphace</taxon>
    </lineage>
</organism>
<proteinExistence type="predicted"/>
<dbReference type="InterPro" id="IPR013766">
    <property type="entry name" value="Thioredoxin_domain"/>
</dbReference>
<dbReference type="SUPFAM" id="SSF52833">
    <property type="entry name" value="Thioredoxin-like"/>
    <property type="match status" value="1"/>
</dbReference>
<dbReference type="AlphaFoldDB" id="A0ABD1G5J8"/>